<gene>
    <name evidence="2" type="ORF">BV898_18277</name>
</gene>
<sequence>MRTAKWTLLVLFSILFAWTCKVTCLMQVDIACPGFVDPADGNRALAYHAPAYEAAVKQCNTIYAGVFHFTLTYLIEQSYVNVRDNSADRLAGWYYDQRRRTPGSVTAIVSPGNYDTTLVHQLTDHWSILCLATLGYQKSEYTSMTPTTTMISAAFVNSPVVTIMNLLTWHGWRNVFAVVDDESVPIYRGIMETLGRTKTNPPIRLLQRHIIASALASFTKLLTEFELESRVEAAGLNLTTGEFVFICYEPYPFPKSYGVLHWQRPGEVVDNEARVSNSVFIITQGADARLWTSNEPRSKEEVLELDAVRTRSTKMFHIGFEIYAHLQLARNASRSLLMVNPYDPTDSRTASNDVAKVAGTFRVRGKELYNINITADEQVRHFKSLADPNVLR</sequence>
<comment type="caution">
    <text evidence="2">The sequence shown here is derived from an EMBL/GenBank/DDBJ whole genome shotgun (WGS) entry which is preliminary data.</text>
</comment>
<evidence type="ECO:0008006" key="4">
    <source>
        <dbReference type="Google" id="ProtNLM"/>
    </source>
</evidence>
<reference evidence="3" key="1">
    <citation type="submission" date="2017-01" db="EMBL/GenBank/DDBJ databases">
        <title>Comparative genomics of anhydrobiosis in the tardigrade Hypsibius dujardini.</title>
        <authorList>
            <person name="Yoshida Y."/>
            <person name="Koutsovoulos G."/>
            <person name="Laetsch D."/>
            <person name="Stevens L."/>
            <person name="Kumar S."/>
            <person name="Horikawa D."/>
            <person name="Ishino K."/>
            <person name="Komine S."/>
            <person name="Tomita M."/>
            <person name="Blaxter M."/>
            <person name="Arakawa K."/>
        </authorList>
    </citation>
    <scope>NUCLEOTIDE SEQUENCE [LARGE SCALE GENOMIC DNA]</scope>
    <source>
        <strain evidence="3">Z151</strain>
    </source>
</reference>
<dbReference type="InterPro" id="IPR028082">
    <property type="entry name" value="Peripla_BP_I"/>
</dbReference>
<evidence type="ECO:0000313" key="3">
    <source>
        <dbReference type="Proteomes" id="UP000192578"/>
    </source>
</evidence>
<dbReference type="SUPFAM" id="SSF53822">
    <property type="entry name" value="Periplasmic binding protein-like I"/>
    <property type="match status" value="1"/>
</dbReference>
<feature type="signal peptide" evidence="1">
    <location>
        <begin position="1"/>
        <end position="19"/>
    </location>
</feature>
<organism evidence="2 3">
    <name type="scientific">Hypsibius exemplaris</name>
    <name type="common">Freshwater tardigrade</name>
    <dbReference type="NCBI Taxonomy" id="2072580"/>
    <lineage>
        <taxon>Eukaryota</taxon>
        <taxon>Metazoa</taxon>
        <taxon>Ecdysozoa</taxon>
        <taxon>Tardigrada</taxon>
        <taxon>Eutardigrada</taxon>
        <taxon>Parachela</taxon>
        <taxon>Hypsibioidea</taxon>
        <taxon>Hypsibiidae</taxon>
        <taxon>Hypsibius</taxon>
    </lineage>
</organism>
<protein>
    <recommendedName>
        <fullName evidence="4">Receptor ligand binding region domain-containing protein</fullName>
    </recommendedName>
</protein>
<proteinExistence type="predicted"/>
<dbReference type="AlphaFoldDB" id="A0A9X6RNC0"/>
<accession>A0A9X6RNC0</accession>
<name>A0A9X6RNC0_HYPEX</name>
<dbReference type="EMBL" id="MTYJ01000351">
    <property type="protein sequence ID" value="OWA53857.1"/>
    <property type="molecule type" value="Genomic_DNA"/>
</dbReference>
<evidence type="ECO:0000313" key="2">
    <source>
        <dbReference type="EMBL" id="OWA53857.1"/>
    </source>
</evidence>
<keyword evidence="1" id="KW-0732">Signal</keyword>
<evidence type="ECO:0000256" key="1">
    <source>
        <dbReference type="SAM" id="SignalP"/>
    </source>
</evidence>
<dbReference type="Proteomes" id="UP000192578">
    <property type="component" value="Unassembled WGS sequence"/>
</dbReference>
<feature type="chain" id="PRO_5040892222" description="Receptor ligand binding region domain-containing protein" evidence="1">
    <location>
        <begin position="20"/>
        <end position="392"/>
    </location>
</feature>
<keyword evidence="3" id="KW-1185">Reference proteome</keyword>
<dbReference type="Gene3D" id="3.40.50.2300">
    <property type="match status" value="1"/>
</dbReference>